<dbReference type="SUPFAM" id="SSF55729">
    <property type="entry name" value="Acyl-CoA N-acyltransferases (Nat)"/>
    <property type="match status" value="1"/>
</dbReference>
<sequence length="149" mass="17558">MNLVIKKFDDLNTKELYEIIRERINVFVVEQNCPYEECDKKDLKSFHLFLEEKDTIVAYLRIIPKGVSYNEVSIGRVLVSKGHRNKGLAKYLLSEAIKFIKKELKESEIRISAQEYIMKFYEDLGFVKVSQIYLEDNIPHVEMVYGKQS</sequence>
<dbReference type="InterPro" id="IPR000182">
    <property type="entry name" value="GNAT_dom"/>
</dbReference>
<dbReference type="Pfam" id="PF13673">
    <property type="entry name" value="Acetyltransf_10"/>
    <property type="match status" value="1"/>
</dbReference>
<accession>A0ABU4JUT6</accession>
<dbReference type="PROSITE" id="PS51186">
    <property type="entry name" value="GNAT"/>
    <property type="match status" value="1"/>
</dbReference>
<dbReference type="EC" id="2.3.1.-" evidence="2"/>
<keyword evidence="3" id="KW-1185">Reference proteome</keyword>
<keyword evidence="2" id="KW-0808">Transferase</keyword>
<feature type="domain" description="N-acetyltransferase" evidence="1">
    <location>
        <begin position="6"/>
        <end position="148"/>
    </location>
</feature>
<dbReference type="EMBL" id="JARUJP010000014">
    <property type="protein sequence ID" value="MDW8801917.1"/>
    <property type="molecule type" value="Genomic_DNA"/>
</dbReference>
<comment type="caution">
    <text evidence="2">The sequence shown here is derived from an EMBL/GenBank/DDBJ whole genome shotgun (WGS) entry which is preliminary data.</text>
</comment>
<organism evidence="2 3">
    <name type="scientific">Clostridium tanneri</name>
    <dbReference type="NCBI Taxonomy" id="3037988"/>
    <lineage>
        <taxon>Bacteria</taxon>
        <taxon>Bacillati</taxon>
        <taxon>Bacillota</taxon>
        <taxon>Clostridia</taxon>
        <taxon>Eubacteriales</taxon>
        <taxon>Clostridiaceae</taxon>
        <taxon>Clostridium</taxon>
    </lineage>
</organism>
<dbReference type="Proteomes" id="UP001281656">
    <property type="component" value="Unassembled WGS sequence"/>
</dbReference>
<dbReference type="GO" id="GO:0016746">
    <property type="term" value="F:acyltransferase activity"/>
    <property type="evidence" value="ECO:0007669"/>
    <property type="project" value="UniProtKB-KW"/>
</dbReference>
<evidence type="ECO:0000313" key="2">
    <source>
        <dbReference type="EMBL" id="MDW8801917.1"/>
    </source>
</evidence>
<keyword evidence="2" id="KW-0012">Acyltransferase</keyword>
<proteinExistence type="predicted"/>
<reference evidence="2 3" key="1">
    <citation type="submission" date="2023-04" db="EMBL/GenBank/DDBJ databases">
        <title>Clostridium tannerae sp. nov., isolated from the fecal material of an alpaca.</title>
        <authorList>
            <person name="Miller S."/>
            <person name="Hendry M."/>
            <person name="King J."/>
            <person name="Sankaranarayanan K."/>
            <person name="Lawson P.A."/>
        </authorList>
    </citation>
    <scope>NUCLEOTIDE SEQUENCE [LARGE SCALE GENOMIC DNA]</scope>
    <source>
        <strain evidence="2 3">A1-XYC3</strain>
    </source>
</reference>
<dbReference type="Gene3D" id="3.40.630.30">
    <property type="match status" value="1"/>
</dbReference>
<name>A0ABU4JUT6_9CLOT</name>
<dbReference type="InterPro" id="IPR016181">
    <property type="entry name" value="Acyl_CoA_acyltransferase"/>
</dbReference>
<protein>
    <submittedName>
        <fullName evidence="2">GNAT family N-acetyltransferase</fullName>
        <ecNumber evidence="2">2.3.1.-</ecNumber>
    </submittedName>
</protein>
<evidence type="ECO:0000259" key="1">
    <source>
        <dbReference type="PROSITE" id="PS51186"/>
    </source>
</evidence>
<dbReference type="CDD" id="cd04301">
    <property type="entry name" value="NAT_SF"/>
    <property type="match status" value="1"/>
</dbReference>
<dbReference type="RefSeq" id="WP_318798322.1">
    <property type="nucleotide sequence ID" value="NZ_JARUJP010000014.1"/>
</dbReference>
<gene>
    <name evidence="2" type="ORF">P8V03_12240</name>
</gene>
<evidence type="ECO:0000313" key="3">
    <source>
        <dbReference type="Proteomes" id="UP001281656"/>
    </source>
</evidence>